<dbReference type="Gene3D" id="1.25.70.10">
    <property type="entry name" value="Transcription termination factor 3, mitochondrial"/>
    <property type="match status" value="2"/>
</dbReference>
<keyword evidence="2" id="KW-0806">Transcription termination</keyword>
<evidence type="ECO:0000313" key="6">
    <source>
        <dbReference type="Proteomes" id="UP000636709"/>
    </source>
</evidence>
<evidence type="ECO:0000256" key="3">
    <source>
        <dbReference type="ARBA" id="ARBA00022946"/>
    </source>
</evidence>
<gene>
    <name evidence="5" type="ORF">HU200_017409</name>
</gene>
<dbReference type="InterPro" id="IPR038538">
    <property type="entry name" value="MTERF_sf"/>
</dbReference>
<feature type="region of interest" description="Disordered" evidence="4">
    <location>
        <begin position="37"/>
        <end position="100"/>
    </location>
</feature>
<keyword evidence="2" id="KW-0805">Transcription regulation</keyword>
<evidence type="ECO:0000256" key="1">
    <source>
        <dbReference type="ARBA" id="ARBA00007692"/>
    </source>
</evidence>
<feature type="compositionally biased region" description="Pro residues" evidence="4">
    <location>
        <begin position="50"/>
        <end position="59"/>
    </location>
</feature>
<dbReference type="FunFam" id="1.25.70.10:FF:000001">
    <property type="entry name" value="Mitochondrial transcription termination factor-like"/>
    <property type="match status" value="1"/>
</dbReference>
<dbReference type="EMBL" id="JACEFO010001623">
    <property type="protein sequence ID" value="KAF8729475.1"/>
    <property type="molecule type" value="Genomic_DNA"/>
</dbReference>
<dbReference type="PANTHER" id="PTHR13068">
    <property type="entry name" value="CGI-12 PROTEIN-RELATED"/>
    <property type="match status" value="1"/>
</dbReference>
<keyword evidence="3" id="KW-0809">Transit peptide</keyword>
<name>A0A835KH32_9POAL</name>
<evidence type="ECO:0000256" key="4">
    <source>
        <dbReference type="SAM" id="MobiDB-lite"/>
    </source>
</evidence>
<comment type="caution">
    <text evidence="5">The sequence shown here is derived from an EMBL/GenBank/DDBJ whole genome shotgun (WGS) entry which is preliminary data.</text>
</comment>
<keyword evidence="6" id="KW-1185">Reference proteome</keyword>
<sequence length="414" mass="46382">MPRFVRRAPCTPRCSRRSVAIHASCCHQTMRLTLETGQEYDDRNGRFAVRPPPVRPPPESHGGLPPAIGPLPHPSLPIPPPHTPLPELLPSPRHPPPPPQLFRLRRRRVLFRLLRLEDYCLVSRLGLTRAQALKAATKIPHLRSSAKPESVLAYLESNLGIPVADLGRAVLVDPRFLCASVEKTLAPRIADLQASALRWHAGFFTVNLDKSARPNVAFLRQHGLNISDTTSASMYYPRLFTINPELLKEAVQRVEELGLDCGARMLRQALPLVALTDKDVLAKRIQLLHNIGCSKDDVLTIAKNQPSVLALREQKVKGNFDFLMKDVGLELSYIVRRPVLLKFSVERRLLPRHIVLKVLKEKGLLKFELDFYSTALLAEKDFVKKLVHPFKNHAPGIVEDYASKCLGKTTDGIA</sequence>
<comment type="similarity">
    <text evidence="1">Belongs to the mTERF family.</text>
</comment>
<keyword evidence="2" id="KW-0804">Transcription</keyword>
<dbReference type="SMART" id="SM00733">
    <property type="entry name" value="Mterf"/>
    <property type="match status" value="4"/>
</dbReference>
<protein>
    <submittedName>
        <fullName evidence="5">Uncharacterized protein</fullName>
    </submittedName>
</protein>
<feature type="compositionally biased region" description="Pro residues" evidence="4">
    <location>
        <begin position="67"/>
        <end position="100"/>
    </location>
</feature>
<organism evidence="5 6">
    <name type="scientific">Digitaria exilis</name>
    <dbReference type="NCBI Taxonomy" id="1010633"/>
    <lineage>
        <taxon>Eukaryota</taxon>
        <taxon>Viridiplantae</taxon>
        <taxon>Streptophyta</taxon>
        <taxon>Embryophyta</taxon>
        <taxon>Tracheophyta</taxon>
        <taxon>Spermatophyta</taxon>
        <taxon>Magnoliopsida</taxon>
        <taxon>Liliopsida</taxon>
        <taxon>Poales</taxon>
        <taxon>Poaceae</taxon>
        <taxon>PACMAD clade</taxon>
        <taxon>Panicoideae</taxon>
        <taxon>Panicodae</taxon>
        <taxon>Paniceae</taxon>
        <taxon>Anthephorinae</taxon>
        <taxon>Digitaria</taxon>
    </lineage>
</organism>
<dbReference type="PANTHER" id="PTHR13068:SF83">
    <property type="entry name" value="OS06G0224500 PROTEIN"/>
    <property type="match status" value="1"/>
</dbReference>
<reference evidence="5" key="1">
    <citation type="submission" date="2020-07" db="EMBL/GenBank/DDBJ databases">
        <title>Genome sequence and genetic diversity analysis of an under-domesticated orphan crop, white fonio (Digitaria exilis).</title>
        <authorList>
            <person name="Bennetzen J.L."/>
            <person name="Chen S."/>
            <person name="Ma X."/>
            <person name="Wang X."/>
            <person name="Yssel A.E.J."/>
            <person name="Chaluvadi S.R."/>
            <person name="Johnson M."/>
            <person name="Gangashetty P."/>
            <person name="Hamidou F."/>
            <person name="Sanogo M.D."/>
            <person name="Zwaenepoel A."/>
            <person name="Wallace J."/>
            <person name="Van De Peer Y."/>
            <person name="Van Deynze A."/>
        </authorList>
    </citation>
    <scope>NUCLEOTIDE SEQUENCE</scope>
    <source>
        <tissue evidence="5">Leaves</tissue>
    </source>
</reference>
<dbReference type="Proteomes" id="UP000636709">
    <property type="component" value="Unassembled WGS sequence"/>
</dbReference>
<dbReference type="Pfam" id="PF02536">
    <property type="entry name" value="mTERF"/>
    <property type="match status" value="1"/>
</dbReference>
<dbReference type="OrthoDB" id="1900587at2759"/>
<accession>A0A835KH32</accession>
<dbReference type="GO" id="GO:0003676">
    <property type="term" value="F:nucleic acid binding"/>
    <property type="evidence" value="ECO:0007669"/>
    <property type="project" value="InterPro"/>
</dbReference>
<dbReference type="InterPro" id="IPR003690">
    <property type="entry name" value="MTERF"/>
</dbReference>
<proteinExistence type="inferred from homology"/>
<evidence type="ECO:0000313" key="5">
    <source>
        <dbReference type="EMBL" id="KAF8729475.1"/>
    </source>
</evidence>
<evidence type="ECO:0000256" key="2">
    <source>
        <dbReference type="ARBA" id="ARBA00022472"/>
    </source>
</evidence>
<dbReference type="AlphaFoldDB" id="A0A835KH32"/>
<dbReference type="GO" id="GO:0006353">
    <property type="term" value="P:DNA-templated transcription termination"/>
    <property type="evidence" value="ECO:0007669"/>
    <property type="project" value="UniProtKB-KW"/>
</dbReference>